<evidence type="ECO:0000313" key="3">
    <source>
        <dbReference type="Proteomes" id="UP000595070"/>
    </source>
</evidence>
<evidence type="ECO:0000313" key="2">
    <source>
        <dbReference type="EMBL" id="QOQ88772.1"/>
    </source>
</evidence>
<feature type="domain" description="YhdP central" evidence="1">
    <location>
        <begin position="234"/>
        <end position="417"/>
    </location>
</feature>
<evidence type="ECO:0000259" key="1">
    <source>
        <dbReference type="Pfam" id="PF13116"/>
    </source>
</evidence>
<gene>
    <name evidence="2" type="ORF">IMC75_07505</name>
</gene>
<organism evidence="2 3">
    <name type="scientific">Campylobacter peloridis</name>
    <dbReference type="NCBI Taxonomy" id="488546"/>
    <lineage>
        <taxon>Bacteria</taxon>
        <taxon>Pseudomonadati</taxon>
        <taxon>Campylobacterota</taxon>
        <taxon>Epsilonproteobacteria</taxon>
        <taxon>Campylobacterales</taxon>
        <taxon>Campylobacteraceae</taxon>
        <taxon>Campylobacter</taxon>
    </lineage>
</organism>
<dbReference type="EMBL" id="CP063079">
    <property type="protein sequence ID" value="QOQ88772.1"/>
    <property type="molecule type" value="Genomic_DNA"/>
</dbReference>
<name>A0ABX6TSU3_9BACT</name>
<dbReference type="RefSeq" id="WP_044598795.1">
    <property type="nucleotide sequence ID" value="NZ_CP063079.1"/>
</dbReference>
<accession>A0ABX6TSU3</accession>
<dbReference type="Pfam" id="PF13116">
    <property type="entry name" value="YhdP"/>
    <property type="match status" value="2"/>
</dbReference>
<sequence length="837" mass="97362">MILPIILFIALFIYLKNGIYIEKLEFSSIHLEKLYIKLDKKLILNAKKVILNSQNQNTKNETSASKALQLIKDVKYIYWFFQEINIEEIFVNNYPVELVYKNNLFFVNSKNLLVKIDLKISDKNIQANINNFLLKDYNLSIIGSLAINPKTKFYNFKGKVDSEFLKSNVKFSLKREEIAYELDNIQTNNISKIFAVLKENNIHLPSDLELWVGGKVKADFYFIEKLNGFADFGKHRYYLDDIKAFGYVNNLKITLDNGIDPILSPHVRLSFSKQRLDFDYDKLYFNNYDLKQSKIYIDDMLNHKARIFIHIKSNNARLDYRVNKILKLYDITLPFLQNNGVTKTDLILKIPFDHPEKITYKGMFDIVNSNINISDFKINQANVELKKDKVEIKNASIMSQLINGDFNASIDLKQKQGNFKTYIKQIILPQDSLNLQDKFLDLELNFDKNTSIYNKEFLTTMVLDQGLYIHIARLIKLKEYSKIMQKNKIHDGELTLNTINFQDFNIDLNNTTFDSFLLHKDNNPYEYDNFNIKIRNGDFNLTTQSNFLFVQKQNHDTNITLNNVNLLLSQKDTENTLDDLMDTNYNIFAQNVDIILKDYNKTLDFDKLNAKLKKDFIQASANRSESKFNLLLSKDKFSLQALKMDDDFLNTFMRENIFDKGEFNLYIDGNSTDFFKGKFLFKNTYLKDLKFHQQLLSFIDTIPSLLLFKAPTFNEKGFSVENAGVSFNRKKDLFEIDALNFNGDSADVLGQVKINLRSSKVDGLLELRTLKSATSVISKVPIINQIILGKDRQISTQIKLSGTIDNPEFKTQLIAQSLQLPYHLIKNIFELPANLIK</sequence>
<feature type="domain" description="YhdP central" evidence="1">
    <location>
        <begin position="517"/>
        <end position="808"/>
    </location>
</feature>
<keyword evidence="3" id="KW-1185">Reference proteome</keyword>
<protein>
    <submittedName>
        <fullName evidence="2">AsmA-like C-terminal domain-containing protein</fullName>
    </submittedName>
</protein>
<dbReference type="InterPro" id="IPR025263">
    <property type="entry name" value="YhdP_central"/>
</dbReference>
<dbReference type="Proteomes" id="UP000595070">
    <property type="component" value="Chromosome"/>
</dbReference>
<reference evidence="2 3" key="1">
    <citation type="submission" date="2020-10" db="EMBL/GenBank/DDBJ databases">
        <title>Campylobacter and Helicobacter PacBio genomes.</title>
        <authorList>
            <person name="Lane C."/>
        </authorList>
    </citation>
    <scope>NUCLEOTIDE SEQUENCE [LARGE SCALE GENOMIC DNA]</scope>
    <source>
        <strain evidence="2 3">2016D-0074</strain>
    </source>
</reference>
<proteinExistence type="predicted"/>